<keyword evidence="3" id="KW-1185">Reference proteome</keyword>
<reference evidence="2 3" key="1">
    <citation type="journal article" date="2022" name="Int. J. Syst. Evol. Microbiol.">
        <title>Prevotella herbatica sp. nov., a plant polysaccharide-decomposing anaerobic bacterium isolated from a methanogenic reactor.</title>
        <authorList>
            <person name="Uek A."/>
            <person name="Tonouchi A."/>
            <person name="Kaku N."/>
            <person name="Ueki K."/>
        </authorList>
    </citation>
    <scope>NUCLEOTIDE SEQUENCE [LARGE SCALE GENOMIC DNA]</scope>
    <source>
        <strain evidence="2 3">WR041</strain>
    </source>
</reference>
<evidence type="ECO:0000313" key="2">
    <source>
        <dbReference type="EMBL" id="BCS85030.1"/>
    </source>
</evidence>
<dbReference type="InterPro" id="IPR036490">
    <property type="entry name" value="ThsB_TIR-like_sf"/>
</dbReference>
<feature type="domain" description="Thoeris protein ThsB TIR-like" evidence="1">
    <location>
        <begin position="7"/>
        <end position="101"/>
    </location>
</feature>
<organism evidence="2 3">
    <name type="scientific">Prevotella herbatica</name>
    <dbReference type="NCBI Taxonomy" id="2801997"/>
    <lineage>
        <taxon>Bacteria</taxon>
        <taxon>Pseudomonadati</taxon>
        <taxon>Bacteroidota</taxon>
        <taxon>Bacteroidia</taxon>
        <taxon>Bacteroidales</taxon>
        <taxon>Prevotellaceae</taxon>
        <taxon>Prevotella</taxon>
    </lineage>
</organism>
<sequence length="182" mass="21352">MKKRQVFYSFHFKNDSWRAGQVRNIGAIEGNAPVSSNDWEEVKRKGEYAIKKWIHDNMNYRSCIIVLIGEETSNRPWCRYEIEKAWKEGKGIVGIYIHGLKNALSQQSLKGENPFRLFYIDITFNYIAQKSSASDSNEINLGKVCKTYDAPFLSSEYVYSYIKQNIEDWVEEAIRIRNQYPK</sequence>
<proteinExistence type="predicted"/>
<name>A0ABN6EGJ6_9BACT</name>
<dbReference type="Proteomes" id="UP001319045">
    <property type="component" value="Chromosome"/>
</dbReference>
<dbReference type="EMBL" id="AP024484">
    <property type="protein sequence ID" value="BCS85030.1"/>
    <property type="molecule type" value="Genomic_DNA"/>
</dbReference>
<evidence type="ECO:0000259" key="1">
    <source>
        <dbReference type="Pfam" id="PF08937"/>
    </source>
</evidence>
<gene>
    <name evidence="2" type="ORF">prwr041_09230</name>
</gene>
<dbReference type="InterPro" id="IPR015032">
    <property type="entry name" value="ThsB__TIR-like_domain"/>
</dbReference>
<protein>
    <submittedName>
        <fullName evidence="2">TIR domain-containing protein</fullName>
    </submittedName>
</protein>
<accession>A0ABN6EGJ6</accession>
<dbReference type="SUPFAM" id="SSF52206">
    <property type="entry name" value="Hypothetical protein MTH538"/>
    <property type="match status" value="1"/>
</dbReference>
<evidence type="ECO:0000313" key="3">
    <source>
        <dbReference type="Proteomes" id="UP001319045"/>
    </source>
</evidence>
<dbReference type="Pfam" id="PF08937">
    <property type="entry name" value="ThsB_TIR"/>
    <property type="match status" value="1"/>
</dbReference>
<dbReference type="RefSeq" id="WP_207155199.1">
    <property type="nucleotide sequence ID" value="NZ_AP024484.1"/>
</dbReference>
<dbReference type="Gene3D" id="3.40.50.9200">
    <property type="entry name" value="Hypothetical protein MTH538"/>
    <property type="match status" value="1"/>
</dbReference>